<feature type="domain" description="Bacterial Ig-like" evidence="3">
    <location>
        <begin position="1675"/>
        <end position="1766"/>
    </location>
</feature>
<feature type="domain" description="Bacterial Ig-like" evidence="3">
    <location>
        <begin position="3143"/>
        <end position="3238"/>
    </location>
</feature>
<dbReference type="Gene3D" id="2.60.40.10">
    <property type="entry name" value="Immunoglobulins"/>
    <property type="match status" value="40"/>
</dbReference>
<feature type="domain" description="Bacterial Ig-like" evidence="3">
    <location>
        <begin position="2856"/>
        <end position="2952"/>
    </location>
</feature>
<feature type="domain" description="Bacterial Ig-like" evidence="3">
    <location>
        <begin position="1767"/>
        <end position="1868"/>
    </location>
</feature>
<feature type="domain" description="Bacterial Ig-like" evidence="3">
    <location>
        <begin position="2070"/>
        <end position="2167"/>
    </location>
</feature>
<feature type="domain" description="Bacterial Ig-like" evidence="3">
    <location>
        <begin position="2266"/>
        <end position="2364"/>
    </location>
</feature>
<feature type="domain" description="Bacterial Ig-like" evidence="3">
    <location>
        <begin position="1568"/>
        <end position="1669"/>
    </location>
</feature>
<dbReference type="PANTHER" id="PTHR14795:SF0">
    <property type="entry name" value="TRANSMEMBRANE PROTEIN 62"/>
    <property type="match status" value="1"/>
</dbReference>
<feature type="domain" description="Bacterial Ig-like" evidence="3">
    <location>
        <begin position="773"/>
        <end position="874"/>
    </location>
</feature>
<sequence>NKPDFIISGIDSDAHRVVVQVTHNGVNEQIVLTQDGGNWVFTPASTWDDGSYTLQVTVEDEAGNIRQSTPLTVKVDTQIAINSIELINDTGIADDNITNDMRPHFRVEVPNDVNMVRLSIDGGKTWGSATKNTAGIWDYSWPTNVTEGSHILTVEATDIAGNKLTQTLDFTIDTLLTVPTIALDSADDSGVTGDNITNSKTPGFTLSNIDGDVIRVALQITHNGKNEVVALTQSGGNWVFTPDHDWADGSYTLQVTVEDEAGNIRQSTPLTVKVDTQIAIDNIELINDTGMVGDNLTNDIHPQFRVTVPDDVDRVRLSIDGGKTWVNATPGLIKGSWDYTWLGKVPEGKHTLIVEATDIAGNTATRTLDFTVDTTLSVPTITLDTANDSGVAGDNITNEKTPGFTLGNIDADASRVVVQVTHNGKSEEVELTQTSGNWVFTPTSAWADGNYTLTVKVTDEAGNTRQSAPLSVKVDTQVTIDGIVLVNDSGITSDNITNEVHPHFRVTVPEDVNVVRLSIDGGTTWINATPSSTGIWDYTWPDAVPEGKHTLVVEAIDIAGNKATQALGFTIDTTLSVPTITLDTANDSGVAGDNITNEKTPGFTINGIDADAIRVAVQVTHNGTNQEVELTQIGGQWHFTPASNWVDGNYTLTVKVEDRAGNVSQSAPLAVTIDTQTEINNIVLVNDTGMPDDNLTNALRPEFRVTVPEDVNAVRLSIDGGKTWVDAKKTSAGVWDYSWTTDITEGVHTLTVEATDIAGNTATRTLDFTVDTTLSVPTITLDTANDSGVAGDNITNEKTPGFTINGIDTDASRVVVTVTHDGKSEDVALTKNGGGWTFTPDSAWTDGRYTLTVTVEDDAGNIRHSAPLAVTVDTRTGINSIELVNDSGVAGDNLTNEMRPHFRVEVPEDVNAVRLSIDGGKTWMHASKSAAGVWDYSWLTDVPEGTYTLTVEATDIAGNTATRTLDFTVDTTLLVPTITLDNADDTGERGDNLTNRPQPNFILQHIDADVASVVVSVTHDGTTSVFDASQEAGGWRFTPDRDWTDGSYTLSVTVTDKAGNVSQSTPLTVTVDTHISIGKVELINDSGVVGDNMTNDIHPQFRVTVPEDVNSVRLSIDGGATWVKATQGAAGIWDYTWPDDVKDGKYTLQVEATDKAGNTITRMLEFTIDTTLTTPTIALDHKDDSGITGDNLTNAKKPGFILGNIDVDASRVVVQVTHDGKSEEVALTKSGGQWSFTPTAPWGDGSYTLTVTVEDKAGNVSHSAPLTVDTQTAINSIELVNDTGIPDDNLTNAVRPHFRVTVPDDVNTVRLSIDGGKTWVDAKRTSAGVWDYSWLTDVTEGAHTLTVEATDVAGNTVKETMSFTVDTTLSVPLIALDSADDSGVRGDELTRVNRPTFLLDNIDNDARHVTVEVQHGSTREVLKATQGANGRWSFTPAGDWADGQYTLTVKVEDEAGNIRQSAPLTVTVDTQTAIDGIELVNDHGISGDNLTNALRPEFRVTTPGDVNTVRLSLDGDTNWVNATKNAAGVWEYNWPGDVGEGKHTLTVEATDAAGNTATRTLEFTIDTTLSVPVITLDSADDSGNRGDNVTSVRSPGFTIENIDPDANRVTVQIAHDGSSREVELTQTGGRWHFTPDSAWTDGSYTLTVKVEDNAGNIRYSTPLDVKVDTHTSINRIELVNDNGVPDDNLTNEMRPQFRVTVPEDVNRVRVSLDGGKTWMDATKASAGVWSYAWSSDVTEGAHVLTVEATDIAGNTATRTLGFTIDTTLSTPTIELAPDQDTGQSKNDNLTSLTQPVFVLGHIDNDVQRVELQIEHNGTFKNIILTESADGWRYRPDAALNDGSYKLTVTVTDTAGNKTTSAPLTVTIDSTLSTPVIALANGEDSGVVGDQLTNHDHPVFDLSHIDSDALHVMVRVTHNGSSHEEAAVFNNGKWSFSPSVSWADGLYQLAVVVEDRAGNVKESAQLDVRIDTTTTINNIVLLNDTGVLGDQLTNNAKPSFRVEVPADVAQMRATLDGGTTWIPIRRNADGQWIFASTNNLTDGQHTLRIEATDTAGNVASKDLVFNIDTHLQIPTIALGAGQDTGANTSDHITNISRPTFVIGNVDADVIKVMVTIGTNTYNATKVGGTWEFRPDNAIPDGSYNVSVTIEDKAGNIATSQPLSIMVDTRAEINSVTLLTDSGDSSSDNITNVNKPQFEIVAANDTVQVRVKIDNTGNWIDLAQSVEGHWEFNVGTALPDGQHSLLVEVVDVAGNVAQQTLNFTVDTTLREPNIVLDPTQDTGDDSNDNITNINKPTFIIGNVDNDVSHIVIHLDGRDYIIENNGAKLTFTPDKPLTDGHHTLTVTVTDIAGNTKTSAELQVEIDTQVQIDRVSLTTDSGVNDSDRITNVARPSFNIVTPDDVTKVLVSFDGVNWSPASKNAAGQWDFTAGSALLEGHYVLHVQATDRAGNTANSSLAFTVDTHVDGLNITMLDDTGNDAADRITNITSPRFEISARESLQVVAVTLNGNVTTLNKGMGNKWIYTPEIPLLDGHYKLEVTAEDIAGNTINQEISFTIDTTVPVPDVDLLDADDSGESAVDNITNVTKPRFIISDIPTDIDTVTIKINGVSYPITLDGSNTGTFQVPVALKDGVYEAVVVFRDLAGNISETKLPFTIDTATSVSVRMDPTSDTGSSNSDNLTNRKSPKFGGTAEPDAKLVITIIDDTSGHEVLKKLVTVGVDGNWSMTPDALADGIYTIKVVSTDVAGNTAEAQDRFTIDTVTPDPTIQLTDSSIDDMHEATSLRPEFKGIAEAFSTIMIQWDGKVIGSANANSNGEWSWTPPSILTPGSYVISIVAKDKAGNESSQVDFPVVIPVIDVTPPTIKLSDDSDSGALGDFITNDKTPTLIGSTLPNTIVSIYIDGKKVGEATSDTAGRYAFQMQEQPDGTYVVEVGILNPRVNEEIRSAAVSLVIDTQVADLEWHISGIHEDKYINTVTPEISGTSEPNSKITVFVNGVEKAAAYTTAGGHWGVILPTLGNDGNYVLTFKVEDIAGNVKEFGPQEITLDTVIAPLTVTLREVDDSGKLGDWITNKSHVNIDGTAEAGSTLTIKTQGGVVVTTFEVGSDGHWSAELDLSNGNNIFVVESVDKAGNSQQKELLVEYDTQIEISAISLSRDSNSGDKYDLITNDKSPELVAMTEPGATVQVYINDVLQATVEANSAGNVSYTMPANSADGNYHVQFVATDIAGNRTESAVATVTIDSEIAVFTIDEGSLPTISNSRALSVTGQGEAGAQVSIFVDNKLVNVVMVEADGSWRAPILLQDDGTFKIHFSITDIAGNTQASKNFSVDVDSSTEFPTITLEDSSNSGLVDDLITNHNTPSFVGTAEAGATIHFYVDEKIVANILVQDDGRWSYQFDNSLKDGEYSIRVVAEDTAGNRAESPRLIVTIDTSTYIEPPTLTAGSDNGMYINDGVTSQTRPQFSINGEFNQSVQIYIDGKLVDTVTVTDRNQVYQPVAPLGDGSHSIYYVITDKAGNTATSKTLDFSIDTSNKTPVVIEAIDGHTLAEMTGSDGKIYITDTTHNIIFRGSAEPDSLMDLTINGLNVGQVWVSQTGEWQMPVNSVYLSQGLLEIKIKSTDRGGNVNEKSYSIWVDTMIEDITSELDDNKSSSQNDWWSNNTLITMRGLGEAGATVSLVLAGVTLATTVVAANGQWALSTDQLPEGKYDITLSIEDNAGNRKEEIREIFIDRAAPVAPAITYSDIVDDLVIMKGTGEAKSKLTITDSEGNIYTLTVPDNGNWSMAIPYPSEGKFTISSTDRIGNTSDVVSVDLIKEIPTISLAVDSNSGSKDDNITHDKQPTFIIGNLESDIVNVQIDINGMAYNAEKRADGVWFFTPDTALADGTYTISVTANDAAGNQKNSLPITVTIDTTLKVPEIALAAGEDTGASGSDNVTNHTQPKFTLQHIDADVTGVTVSVAHNGTTDTYPATKGDDGWSFSPSAAWSDGSYTLSVTVVDGAGNTQQSSSLTVTVDSTITATAPVEAGDVSEFAMATDVAQPESERVSIESEKNHSPAMFSMMSAVGEVAAQEDAYNIVLLNTESGDVTERSISQTPSFAISVPDNIVNVSVMFEGEEIDLPINNQKAIFEVPVPLNDGEYTIDVKFIDKDADYLIKEKTFSVDHSSADIVNSMSERGNTEDEVNVSAPESAVTHHNNGAVEIFTISEVSLPVDNQEEHA</sequence>
<dbReference type="EMBL" id="DAAHAQ010000124">
    <property type="protein sequence ID" value="HAB5331099.1"/>
    <property type="molecule type" value="Genomic_DNA"/>
</dbReference>
<proteinExistence type="predicted"/>
<evidence type="ECO:0000259" key="2">
    <source>
        <dbReference type="Pfam" id="PF17936"/>
    </source>
</evidence>
<feature type="domain" description="Bacterial Ig-like" evidence="3">
    <location>
        <begin position="3333"/>
        <end position="3427"/>
    </location>
</feature>
<feature type="compositionally biased region" description="Polar residues" evidence="1">
    <location>
        <begin position="2662"/>
        <end position="2681"/>
    </location>
</feature>
<protein>
    <submittedName>
        <fullName evidence="4">Ig-like domain repeat protein</fullName>
    </submittedName>
</protein>
<dbReference type="Pfam" id="PF17936">
    <property type="entry name" value="Big_6"/>
    <property type="match status" value="1"/>
</dbReference>
<reference evidence="4" key="1">
    <citation type="journal article" date="2018" name="Genome Biol.">
        <title>SKESA: strategic k-mer extension for scrupulous assemblies.</title>
        <authorList>
            <person name="Souvorov A."/>
            <person name="Agarwala R."/>
            <person name="Lipman D.J."/>
        </authorList>
    </citation>
    <scope>NUCLEOTIDE SEQUENCE</scope>
    <source>
        <strain evidence="4">Salmonella enterica</strain>
    </source>
</reference>
<dbReference type="InterPro" id="IPR014756">
    <property type="entry name" value="Ig_E-set"/>
</dbReference>
<feature type="domain" description="Bacterial Ig-like" evidence="3">
    <location>
        <begin position="2962"/>
        <end position="3045"/>
    </location>
</feature>
<feature type="domain" description="Bacterial Ig-like" evidence="3">
    <location>
        <begin position="2468"/>
        <end position="2557"/>
    </location>
</feature>
<feature type="domain" description="Bacterial Ig-like" evidence="3">
    <location>
        <begin position="3810"/>
        <end position="3905"/>
    </location>
</feature>
<evidence type="ECO:0000313" key="4">
    <source>
        <dbReference type="EMBL" id="HAB5331099.1"/>
    </source>
</evidence>
<feature type="domain" description="Bacterial Ig-like" evidence="3">
    <location>
        <begin position="282"/>
        <end position="374"/>
    </location>
</feature>
<dbReference type="InterPro" id="IPR036278">
    <property type="entry name" value="Sialidase_sf"/>
</dbReference>
<feature type="domain" description="Bacterial Ig-like" evidence="3">
    <location>
        <begin position="176"/>
        <end position="276"/>
    </location>
</feature>
<feature type="domain" description="Bacterial Ig-like" evidence="3">
    <location>
        <begin position="2769"/>
        <end position="2851"/>
    </location>
</feature>
<dbReference type="InterPro" id="IPR044016">
    <property type="entry name" value="Big_13"/>
</dbReference>
<organism evidence="4">
    <name type="scientific">Salmonella diarizonae</name>
    <dbReference type="NCBI Taxonomy" id="59204"/>
    <lineage>
        <taxon>Bacteria</taxon>
        <taxon>Pseudomonadati</taxon>
        <taxon>Pseudomonadota</taxon>
        <taxon>Gammaproteobacteria</taxon>
        <taxon>Enterobacterales</taxon>
        <taxon>Enterobacteriaceae</taxon>
        <taxon>Salmonella</taxon>
    </lineage>
</organism>
<reference evidence="4" key="2">
    <citation type="submission" date="2019-10" db="EMBL/GenBank/DDBJ databases">
        <authorList>
            <consortium name="NCBI Pathogen Detection Project"/>
        </authorList>
    </citation>
    <scope>NUCLEOTIDE SEQUENCE</scope>
    <source>
        <strain evidence="4">Salmonella enterica</strain>
    </source>
</reference>
<feature type="domain" description="Bacterial Ig-like" evidence="3">
    <location>
        <begin position="1368"/>
        <end position="1470"/>
    </location>
</feature>
<feature type="domain" description="Bacterial Ig" evidence="2">
    <location>
        <begin position="3728"/>
        <end position="3804"/>
    </location>
</feature>
<feature type="domain" description="Bacterial Ig-like" evidence="3">
    <location>
        <begin position="1870"/>
        <end position="1971"/>
    </location>
</feature>
<feature type="domain" description="Bacterial Ig-like" evidence="3">
    <location>
        <begin position="1977"/>
        <end position="2068"/>
    </location>
</feature>
<dbReference type="InterPro" id="IPR041498">
    <property type="entry name" value="Big_6"/>
</dbReference>
<feature type="domain" description="Bacterial Ig-like" evidence="3">
    <location>
        <begin position="574"/>
        <end position="675"/>
    </location>
</feature>
<dbReference type="SUPFAM" id="SSF50939">
    <property type="entry name" value="Sialidases"/>
    <property type="match status" value="1"/>
</dbReference>
<feature type="domain" description="Bacterial Ig-like" evidence="3">
    <location>
        <begin position="1478"/>
        <end position="1567"/>
    </location>
</feature>
<feature type="domain" description="Bacterial Ig-like" evidence="3">
    <location>
        <begin position="2660"/>
        <end position="2758"/>
    </location>
</feature>
<feature type="domain" description="Bacterial Ig-like" evidence="3">
    <location>
        <begin position="3906"/>
        <end position="4007"/>
    </location>
</feature>
<feature type="region of interest" description="Disordered" evidence="1">
    <location>
        <begin position="2662"/>
        <end position="2687"/>
    </location>
</feature>
<dbReference type="NCBIfam" id="NF033510">
    <property type="entry name" value="Ca_tandemer"/>
    <property type="match status" value="16"/>
</dbReference>
<feature type="domain" description="Bacterial Ig-like" evidence="3">
    <location>
        <begin position="880"/>
        <end position="971"/>
    </location>
</feature>
<evidence type="ECO:0000256" key="1">
    <source>
        <dbReference type="SAM" id="MobiDB-lite"/>
    </source>
</evidence>
<feature type="domain" description="Bacterial Ig-like" evidence="3">
    <location>
        <begin position="3048"/>
        <end position="3141"/>
    </location>
</feature>
<feature type="domain" description="Bacterial Ig-like" evidence="3">
    <location>
        <begin position="83"/>
        <end position="174"/>
    </location>
</feature>
<comment type="caution">
    <text evidence="4">The sequence shown here is derived from an EMBL/GenBank/DDBJ whole genome shotgun (WGS) entry which is preliminary data.</text>
</comment>
<feature type="domain" description="Bacterial Ig-like" evidence="3">
    <location>
        <begin position="2558"/>
        <end position="2656"/>
    </location>
</feature>
<evidence type="ECO:0000259" key="3">
    <source>
        <dbReference type="Pfam" id="PF19077"/>
    </source>
</evidence>
<feature type="domain" description="Bacterial Ig-like" evidence="3">
    <location>
        <begin position="2370"/>
        <end position="2461"/>
    </location>
</feature>
<feature type="domain" description="Bacterial Ig-like" evidence="3">
    <location>
        <begin position="1"/>
        <end position="77"/>
    </location>
</feature>
<name>A0A6Y3URV8_SALDZ</name>
<feature type="domain" description="Bacterial Ig-like" evidence="3">
    <location>
        <begin position="973"/>
        <end position="1073"/>
    </location>
</feature>
<dbReference type="InterPro" id="IPR013783">
    <property type="entry name" value="Ig-like_fold"/>
</dbReference>
<feature type="domain" description="Bacterial Ig-like" evidence="3">
    <location>
        <begin position="1171"/>
        <end position="1270"/>
    </location>
</feature>
<feature type="domain" description="Bacterial Ig-like" evidence="3">
    <location>
        <begin position="375"/>
        <end position="476"/>
    </location>
</feature>
<feature type="domain" description="Bacterial Ig-like" evidence="3">
    <location>
        <begin position="681"/>
        <end position="772"/>
    </location>
</feature>
<gene>
    <name evidence="4" type="ORF">GBS30_15760</name>
</gene>
<accession>A0A6Y3URV8</accession>
<dbReference type="PANTHER" id="PTHR14795">
    <property type="entry name" value="HELICASE RELATED"/>
    <property type="match status" value="1"/>
</dbReference>
<feature type="domain" description="Bacterial Ig-like" evidence="3">
    <location>
        <begin position="3435"/>
        <end position="3525"/>
    </location>
</feature>
<dbReference type="SUPFAM" id="SSF81296">
    <property type="entry name" value="E set domains"/>
    <property type="match status" value="6"/>
</dbReference>
<feature type="domain" description="Bacterial Ig-like" evidence="3">
    <location>
        <begin position="1276"/>
        <end position="1367"/>
    </location>
</feature>
<feature type="domain" description="Bacterial Ig-like" evidence="3">
    <location>
        <begin position="3639"/>
        <end position="3724"/>
    </location>
</feature>
<feature type="domain" description="Bacterial Ig-like" evidence="3">
    <location>
        <begin position="2173"/>
        <end position="2265"/>
    </location>
</feature>
<feature type="non-terminal residue" evidence="4">
    <location>
        <position position="1"/>
    </location>
</feature>
<dbReference type="Pfam" id="PF19077">
    <property type="entry name" value="Big_13"/>
    <property type="match status" value="39"/>
</dbReference>
<feature type="domain" description="Bacterial Ig-like" evidence="3">
    <location>
        <begin position="484"/>
        <end position="573"/>
    </location>
</feature>
<feature type="domain" description="Bacterial Ig-like" evidence="3">
    <location>
        <begin position="1080"/>
        <end position="1170"/>
    </location>
</feature>
<feature type="domain" description="Bacterial Ig-like" evidence="3">
    <location>
        <begin position="3254"/>
        <end position="3328"/>
    </location>
</feature>